<protein>
    <submittedName>
        <fullName evidence="1">Uncharacterized protein</fullName>
    </submittedName>
</protein>
<accession>A0A6C0DSG8</accession>
<sequence length="116" mass="13061">MEFPVSRQELLMYKTDVILKKAIDERVAAVVAAICSGVATVVATSDKHRFVYDATALVVFQLTRVGQDVPRQQQLVLNRIMDELKMRFVDCAIVLDPLMKTLTVSWEKQGPGDWHG</sequence>
<evidence type="ECO:0000313" key="1">
    <source>
        <dbReference type="EMBL" id="QHT19471.1"/>
    </source>
</evidence>
<dbReference type="EMBL" id="MN739666">
    <property type="protein sequence ID" value="QHT19471.1"/>
    <property type="molecule type" value="Genomic_DNA"/>
</dbReference>
<dbReference type="AlphaFoldDB" id="A0A6C0DSG8"/>
<proteinExistence type="predicted"/>
<organism evidence="1">
    <name type="scientific">viral metagenome</name>
    <dbReference type="NCBI Taxonomy" id="1070528"/>
    <lineage>
        <taxon>unclassified sequences</taxon>
        <taxon>metagenomes</taxon>
        <taxon>organismal metagenomes</taxon>
    </lineage>
</organism>
<reference evidence="1" key="1">
    <citation type="journal article" date="2020" name="Nature">
        <title>Giant virus diversity and host interactions through global metagenomics.</title>
        <authorList>
            <person name="Schulz F."/>
            <person name="Roux S."/>
            <person name="Paez-Espino D."/>
            <person name="Jungbluth S."/>
            <person name="Walsh D.A."/>
            <person name="Denef V.J."/>
            <person name="McMahon K.D."/>
            <person name="Konstantinidis K.T."/>
            <person name="Eloe-Fadrosh E.A."/>
            <person name="Kyrpides N.C."/>
            <person name="Woyke T."/>
        </authorList>
    </citation>
    <scope>NUCLEOTIDE SEQUENCE</scope>
    <source>
        <strain evidence="1">GVMAG-M-3300023174-57</strain>
    </source>
</reference>
<name>A0A6C0DSG8_9ZZZZ</name>